<accession>A0A2R6WB31</accession>
<dbReference type="AlphaFoldDB" id="A0A2R6WB31"/>
<sequence>MDCRLPIAFIRRHVLLALVGPVATRISLLATGELLSTRHAVRAARYCARCVHVNGNRDSETQSRTCVICKLFFACGSVGSPPADKNLCM</sequence>
<keyword evidence="2" id="KW-1185">Reference proteome</keyword>
<proteinExistence type="predicted"/>
<dbReference type="Proteomes" id="UP000244005">
    <property type="component" value="Unassembled WGS sequence"/>
</dbReference>
<dbReference type="EMBL" id="KZ772788">
    <property type="protein sequence ID" value="PTQ31061.1"/>
    <property type="molecule type" value="Genomic_DNA"/>
</dbReference>
<gene>
    <name evidence="1" type="ORF">MARPO_0116s0047</name>
</gene>
<name>A0A2R6WB31_MARPO</name>
<evidence type="ECO:0000313" key="2">
    <source>
        <dbReference type="Proteomes" id="UP000244005"/>
    </source>
</evidence>
<reference evidence="2" key="1">
    <citation type="journal article" date="2017" name="Cell">
        <title>Insights into land plant evolution garnered from the Marchantia polymorpha genome.</title>
        <authorList>
            <person name="Bowman J.L."/>
            <person name="Kohchi T."/>
            <person name="Yamato K.T."/>
            <person name="Jenkins J."/>
            <person name="Shu S."/>
            <person name="Ishizaki K."/>
            <person name="Yamaoka S."/>
            <person name="Nishihama R."/>
            <person name="Nakamura Y."/>
            <person name="Berger F."/>
            <person name="Adam C."/>
            <person name="Aki S.S."/>
            <person name="Althoff F."/>
            <person name="Araki T."/>
            <person name="Arteaga-Vazquez M.A."/>
            <person name="Balasubrmanian S."/>
            <person name="Barry K."/>
            <person name="Bauer D."/>
            <person name="Boehm C.R."/>
            <person name="Briginshaw L."/>
            <person name="Caballero-Perez J."/>
            <person name="Catarino B."/>
            <person name="Chen F."/>
            <person name="Chiyoda S."/>
            <person name="Chovatia M."/>
            <person name="Davies K.M."/>
            <person name="Delmans M."/>
            <person name="Demura T."/>
            <person name="Dierschke T."/>
            <person name="Dolan L."/>
            <person name="Dorantes-Acosta A.E."/>
            <person name="Eklund D.M."/>
            <person name="Florent S.N."/>
            <person name="Flores-Sandoval E."/>
            <person name="Fujiyama A."/>
            <person name="Fukuzawa H."/>
            <person name="Galik B."/>
            <person name="Grimanelli D."/>
            <person name="Grimwood J."/>
            <person name="Grossniklaus U."/>
            <person name="Hamada T."/>
            <person name="Haseloff J."/>
            <person name="Hetherington A.J."/>
            <person name="Higo A."/>
            <person name="Hirakawa Y."/>
            <person name="Hundley H.N."/>
            <person name="Ikeda Y."/>
            <person name="Inoue K."/>
            <person name="Inoue S.I."/>
            <person name="Ishida S."/>
            <person name="Jia Q."/>
            <person name="Kakita M."/>
            <person name="Kanazawa T."/>
            <person name="Kawai Y."/>
            <person name="Kawashima T."/>
            <person name="Kennedy M."/>
            <person name="Kinose K."/>
            <person name="Kinoshita T."/>
            <person name="Kohara Y."/>
            <person name="Koide E."/>
            <person name="Komatsu K."/>
            <person name="Kopischke S."/>
            <person name="Kubo M."/>
            <person name="Kyozuka J."/>
            <person name="Lagercrantz U."/>
            <person name="Lin S.S."/>
            <person name="Lindquist E."/>
            <person name="Lipzen A.M."/>
            <person name="Lu C.W."/>
            <person name="De Luna E."/>
            <person name="Martienssen R.A."/>
            <person name="Minamino N."/>
            <person name="Mizutani M."/>
            <person name="Mizutani M."/>
            <person name="Mochizuki N."/>
            <person name="Monte I."/>
            <person name="Mosher R."/>
            <person name="Nagasaki H."/>
            <person name="Nakagami H."/>
            <person name="Naramoto S."/>
            <person name="Nishitani K."/>
            <person name="Ohtani M."/>
            <person name="Okamoto T."/>
            <person name="Okumura M."/>
            <person name="Phillips J."/>
            <person name="Pollak B."/>
            <person name="Reinders A."/>
            <person name="Rovekamp M."/>
            <person name="Sano R."/>
            <person name="Sawa S."/>
            <person name="Schmid M.W."/>
            <person name="Shirakawa M."/>
            <person name="Solano R."/>
            <person name="Spunde A."/>
            <person name="Suetsugu N."/>
            <person name="Sugano S."/>
            <person name="Sugiyama A."/>
            <person name="Sun R."/>
            <person name="Suzuki Y."/>
            <person name="Takenaka M."/>
            <person name="Takezawa D."/>
            <person name="Tomogane H."/>
            <person name="Tsuzuki M."/>
            <person name="Ueda T."/>
            <person name="Umeda M."/>
            <person name="Ward J.M."/>
            <person name="Watanabe Y."/>
            <person name="Yazaki K."/>
            <person name="Yokoyama R."/>
            <person name="Yoshitake Y."/>
            <person name="Yotsui I."/>
            <person name="Zachgo S."/>
            <person name="Schmutz J."/>
        </authorList>
    </citation>
    <scope>NUCLEOTIDE SEQUENCE [LARGE SCALE GENOMIC DNA]</scope>
    <source>
        <strain evidence="2">Tak-1</strain>
    </source>
</reference>
<dbReference type="Gramene" id="Mp4g20460.1">
    <property type="protein sequence ID" value="Mp4g20460.1.cds"/>
    <property type="gene ID" value="Mp4g20460"/>
</dbReference>
<evidence type="ECO:0000313" key="1">
    <source>
        <dbReference type="EMBL" id="PTQ31061.1"/>
    </source>
</evidence>
<organism evidence="1 2">
    <name type="scientific">Marchantia polymorpha</name>
    <name type="common">Common liverwort</name>
    <name type="synonym">Marchantia aquatica</name>
    <dbReference type="NCBI Taxonomy" id="3197"/>
    <lineage>
        <taxon>Eukaryota</taxon>
        <taxon>Viridiplantae</taxon>
        <taxon>Streptophyta</taxon>
        <taxon>Embryophyta</taxon>
        <taxon>Marchantiophyta</taxon>
        <taxon>Marchantiopsida</taxon>
        <taxon>Marchantiidae</taxon>
        <taxon>Marchantiales</taxon>
        <taxon>Marchantiaceae</taxon>
        <taxon>Marchantia</taxon>
    </lineage>
</organism>
<protein>
    <submittedName>
        <fullName evidence="1">Uncharacterized protein</fullName>
    </submittedName>
</protein>